<keyword evidence="6" id="KW-1185">Reference proteome</keyword>
<protein>
    <recommendedName>
        <fullName evidence="2">Pyridoxal phosphate homeostasis protein</fullName>
        <shortName evidence="2">PLP homeostasis protein</shortName>
    </recommendedName>
</protein>
<dbReference type="RefSeq" id="WP_320226730.1">
    <property type="nucleotide sequence ID" value="NZ_JAVIJC010000013.1"/>
</dbReference>
<keyword evidence="1 2" id="KW-0663">Pyridoxal phosphate</keyword>
<feature type="domain" description="Alanine racemase N-terminal" evidence="4">
    <location>
        <begin position="10"/>
        <end position="220"/>
    </location>
</feature>
<dbReference type="EMBL" id="JAVIJC010000013">
    <property type="protein sequence ID" value="MDX8492736.1"/>
    <property type="molecule type" value="Genomic_DNA"/>
</dbReference>
<evidence type="ECO:0000256" key="2">
    <source>
        <dbReference type="HAMAP-Rule" id="MF_02087"/>
    </source>
</evidence>
<dbReference type="Pfam" id="PF01168">
    <property type="entry name" value="Ala_racemase_N"/>
    <property type="match status" value="1"/>
</dbReference>
<accession>A0ABU4Z0K6</accession>
<comment type="similarity">
    <text evidence="2 3">Belongs to the pyridoxal phosphate-binding protein YggS/PROSC family.</text>
</comment>
<gene>
    <name evidence="5" type="ORF">RFN29_14245</name>
</gene>
<dbReference type="InterPro" id="IPR029066">
    <property type="entry name" value="PLP-binding_barrel"/>
</dbReference>
<comment type="caution">
    <text evidence="5">The sequence shown here is derived from an EMBL/GenBank/DDBJ whole genome shotgun (WGS) entry which is preliminary data.</text>
</comment>
<dbReference type="CDD" id="cd00635">
    <property type="entry name" value="PLPDE_III_YBL036c_like"/>
    <property type="match status" value="1"/>
</dbReference>
<dbReference type="HAMAP" id="MF_02087">
    <property type="entry name" value="PLP_homeostasis"/>
    <property type="match status" value="1"/>
</dbReference>
<dbReference type="PANTHER" id="PTHR10146:SF14">
    <property type="entry name" value="PYRIDOXAL PHOSPHATE HOMEOSTASIS PROTEIN"/>
    <property type="match status" value="1"/>
</dbReference>
<dbReference type="PIRSF" id="PIRSF004848">
    <property type="entry name" value="YBL036c_PLPDEIII"/>
    <property type="match status" value="1"/>
</dbReference>
<evidence type="ECO:0000256" key="3">
    <source>
        <dbReference type="RuleBase" id="RU004514"/>
    </source>
</evidence>
<feature type="modified residue" description="N6-(pyridoxal phosphate)lysine" evidence="2">
    <location>
        <position position="36"/>
    </location>
</feature>
<proteinExistence type="inferred from homology"/>
<name>A0ABU4Z0K6_9HYPH</name>
<reference evidence="5 6" key="1">
    <citation type="submission" date="2023-08" db="EMBL/GenBank/DDBJ databases">
        <title>Implementing the SeqCode for naming new Mesorhizobium species isolated from Vachellia karroo root nodules.</title>
        <authorList>
            <person name="Van Lill M."/>
        </authorList>
    </citation>
    <scope>NUCLEOTIDE SEQUENCE [LARGE SCALE GENOMIC DNA]</scope>
    <source>
        <strain evidence="5 6">VK22B</strain>
    </source>
</reference>
<dbReference type="Gene3D" id="3.20.20.10">
    <property type="entry name" value="Alanine racemase"/>
    <property type="match status" value="1"/>
</dbReference>
<evidence type="ECO:0000256" key="1">
    <source>
        <dbReference type="ARBA" id="ARBA00022898"/>
    </source>
</evidence>
<dbReference type="InterPro" id="IPR001608">
    <property type="entry name" value="Ala_racemase_N"/>
</dbReference>
<evidence type="ECO:0000313" key="5">
    <source>
        <dbReference type="EMBL" id="MDX8492736.1"/>
    </source>
</evidence>
<evidence type="ECO:0000313" key="6">
    <source>
        <dbReference type="Proteomes" id="UP001271249"/>
    </source>
</evidence>
<dbReference type="Proteomes" id="UP001271249">
    <property type="component" value="Unassembled WGS sequence"/>
</dbReference>
<sequence length="221" mass="23724">MTSAVEQLLAVKANIANAEREGKREPGAVTLVAVSKTFAAEDVRPVIEAGQRVFGENRVQEAQGKWPALKEAFPDIELHLIGPLQSNKTKEAVALFDVIETVDREKIAAELAKEIAKHGRTPKLYVQVNTGSEPQKAGIEPREAVAFVKRCRDVHGLAIEGLMCIPPADENPGPHFALLEKLAREAGVAKLSMGMSGDYETAIAFGATSVRVGSAIFGSRD</sequence>
<evidence type="ECO:0000259" key="4">
    <source>
        <dbReference type="Pfam" id="PF01168"/>
    </source>
</evidence>
<comment type="function">
    <text evidence="2">Pyridoxal 5'-phosphate (PLP)-binding protein, which is involved in PLP homeostasis.</text>
</comment>
<dbReference type="SUPFAM" id="SSF51419">
    <property type="entry name" value="PLP-binding barrel"/>
    <property type="match status" value="1"/>
</dbReference>
<organism evidence="5 6">
    <name type="scientific">Mesorhizobium captivum</name>
    <dbReference type="NCBI Taxonomy" id="3072319"/>
    <lineage>
        <taxon>Bacteria</taxon>
        <taxon>Pseudomonadati</taxon>
        <taxon>Pseudomonadota</taxon>
        <taxon>Alphaproteobacteria</taxon>
        <taxon>Hyphomicrobiales</taxon>
        <taxon>Phyllobacteriaceae</taxon>
        <taxon>Mesorhizobium</taxon>
    </lineage>
</organism>
<dbReference type="InterPro" id="IPR011078">
    <property type="entry name" value="PyrdxlP_homeostasis"/>
</dbReference>
<dbReference type="NCBIfam" id="TIGR00044">
    <property type="entry name" value="YggS family pyridoxal phosphate-dependent enzyme"/>
    <property type="match status" value="1"/>
</dbReference>
<dbReference type="PANTHER" id="PTHR10146">
    <property type="entry name" value="PROLINE SYNTHETASE CO-TRANSCRIBED BACTERIAL HOMOLOG PROTEIN"/>
    <property type="match status" value="1"/>
</dbReference>